<comment type="caution">
    <text evidence="2">The sequence shown here is derived from an EMBL/GenBank/DDBJ whole genome shotgun (WGS) entry which is preliminary data.</text>
</comment>
<evidence type="ECO:0000256" key="1">
    <source>
        <dbReference type="SAM" id="MobiDB-lite"/>
    </source>
</evidence>
<feature type="compositionally biased region" description="Polar residues" evidence="1">
    <location>
        <begin position="68"/>
        <end position="88"/>
    </location>
</feature>
<dbReference type="EMBL" id="JASCZI010151497">
    <property type="protein sequence ID" value="MED6173202.1"/>
    <property type="molecule type" value="Genomic_DNA"/>
</dbReference>
<gene>
    <name evidence="2" type="ORF">PIB30_057042</name>
</gene>
<reference evidence="2 3" key="1">
    <citation type="journal article" date="2023" name="Plants (Basel)">
        <title>Bridging the Gap: Combining Genomics and Transcriptomics Approaches to Understand Stylosanthes scabra, an Orphan Legume from the Brazilian Caatinga.</title>
        <authorList>
            <person name="Ferreira-Neto J.R.C."/>
            <person name="da Silva M.D."/>
            <person name="Binneck E."/>
            <person name="de Melo N.F."/>
            <person name="da Silva R.H."/>
            <person name="de Melo A.L.T.M."/>
            <person name="Pandolfi V."/>
            <person name="Bustamante F.O."/>
            <person name="Brasileiro-Vidal A.C."/>
            <person name="Benko-Iseppon A.M."/>
        </authorList>
    </citation>
    <scope>NUCLEOTIDE SEQUENCE [LARGE SCALE GENOMIC DNA]</scope>
    <source>
        <tissue evidence="2">Leaves</tissue>
    </source>
</reference>
<feature type="compositionally biased region" description="Polar residues" evidence="1">
    <location>
        <begin position="1"/>
        <end position="11"/>
    </location>
</feature>
<evidence type="ECO:0000313" key="3">
    <source>
        <dbReference type="Proteomes" id="UP001341840"/>
    </source>
</evidence>
<sequence>MVSTAERSNNHGFARLNPKQLEEKNYSTWQRSVLLTLKTLKLLDHLQFDKAPPQYEEISESEAESGSVTNTNKNAAQATPTNPKTSTPGKKIIQESQKYLDWMQNDCALMT</sequence>
<accession>A0ABU6VJT0</accession>
<name>A0ABU6VJT0_9FABA</name>
<dbReference type="Proteomes" id="UP001341840">
    <property type="component" value="Unassembled WGS sequence"/>
</dbReference>
<keyword evidence="3" id="KW-1185">Reference proteome</keyword>
<evidence type="ECO:0008006" key="4">
    <source>
        <dbReference type="Google" id="ProtNLM"/>
    </source>
</evidence>
<proteinExistence type="predicted"/>
<protein>
    <recommendedName>
        <fullName evidence="4">Retrotransposon Copia-like N-terminal domain-containing protein</fullName>
    </recommendedName>
</protein>
<feature type="region of interest" description="Disordered" evidence="1">
    <location>
        <begin position="53"/>
        <end position="92"/>
    </location>
</feature>
<organism evidence="2 3">
    <name type="scientific">Stylosanthes scabra</name>
    <dbReference type="NCBI Taxonomy" id="79078"/>
    <lineage>
        <taxon>Eukaryota</taxon>
        <taxon>Viridiplantae</taxon>
        <taxon>Streptophyta</taxon>
        <taxon>Embryophyta</taxon>
        <taxon>Tracheophyta</taxon>
        <taxon>Spermatophyta</taxon>
        <taxon>Magnoliopsida</taxon>
        <taxon>eudicotyledons</taxon>
        <taxon>Gunneridae</taxon>
        <taxon>Pentapetalae</taxon>
        <taxon>rosids</taxon>
        <taxon>fabids</taxon>
        <taxon>Fabales</taxon>
        <taxon>Fabaceae</taxon>
        <taxon>Papilionoideae</taxon>
        <taxon>50 kb inversion clade</taxon>
        <taxon>dalbergioids sensu lato</taxon>
        <taxon>Dalbergieae</taxon>
        <taxon>Pterocarpus clade</taxon>
        <taxon>Stylosanthes</taxon>
    </lineage>
</organism>
<evidence type="ECO:0000313" key="2">
    <source>
        <dbReference type="EMBL" id="MED6173202.1"/>
    </source>
</evidence>
<feature type="region of interest" description="Disordered" evidence="1">
    <location>
        <begin position="1"/>
        <end position="21"/>
    </location>
</feature>